<gene>
    <name evidence="7" type="primary">hag</name>
    <name evidence="7" type="ORF">GCM10008936_14050</name>
</gene>
<keyword evidence="7" id="KW-0966">Cell projection</keyword>
<evidence type="ECO:0000259" key="5">
    <source>
        <dbReference type="Pfam" id="PF00669"/>
    </source>
</evidence>
<comment type="similarity">
    <text evidence="1 4">Belongs to the bacterial flagellin family.</text>
</comment>
<comment type="subcellular location">
    <subcellularLocation>
        <location evidence="4">Secreted</location>
    </subcellularLocation>
    <subcellularLocation>
        <location evidence="4">Bacterial flagellum</location>
    </subcellularLocation>
</comment>
<accession>A0ABN1AZ35</accession>
<sequence length="269" mass="28431">MRINTNTAAMNTYSRLTQANGARSNSMAKLSSGLRINRAGDDAAGLSISEKMKNQISGLRQATRNAQDGISLIQTAEGALNETHSILNRMRDLSVQANNGTNADEDLAAIQAEMDELVAELDNIAGTTQFNGTTLLDGAGVQGLTLQIGANSGETLTLDIADMSSTGLNVTGLDVGTDASAAITALDKAITTVSKQRSELGATQNRLEHTINNLTTTKENLSEANSRIRDVDMAEEMMEFTKNNILSQASTAMLAQANQMPQGVLQLLG</sequence>
<evidence type="ECO:0000313" key="7">
    <source>
        <dbReference type="EMBL" id="GAA0486422.1"/>
    </source>
</evidence>
<dbReference type="PANTHER" id="PTHR42792:SF2">
    <property type="entry name" value="FLAGELLIN"/>
    <property type="match status" value="1"/>
</dbReference>
<dbReference type="InterPro" id="IPR001492">
    <property type="entry name" value="Flagellin"/>
</dbReference>
<dbReference type="InterPro" id="IPR046358">
    <property type="entry name" value="Flagellin_C"/>
</dbReference>
<dbReference type="SUPFAM" id="SSF64518">
    <property type="entry name" value="Phase 1 flagellin"/>
    <property type="match status" value="1"/>
</dbReference>
<proteinExistence type="inferred from homology"/>
<organism evidence="7 8">
    <name type="scientific">Alkalibacterium indicireducens</name>
    <dbReference type="NCBI Taxonomy" id="398758"/>
    <lineage>
        <taxon>Bacteria</taxon>
        <taxon>Bacillati</taxon>
        <taxon>Bacillota</taxon>
        <taxon>Bacilli</taxon>
        <taxon>Lactobacillales</taxon>
        <taxon>Carnobacteriaceae</taxon>
        <taxon>Alkalibacterium</taxon>
    </lineage>
</organism>
<comment type="function">
    <text evidence="4">Flagellin is the subunit protein which polymerizes to form the filaments of bacterial flagella.</text>
</comment>
<keyword evidence="7" id="KW-0969">Cilium</keyword>
<dbReference type="InterPro" id="IPR042187">
    <property type="entry name" value="Flagellin_C_sub2"/>
</dbReference>
<evidence type="ECO:0000256" key="3">
    <source>
        <dbReference type="ARBA" id="ARBA00023143"/>
    </source>
</evidence>
<keyword evidence="4" id="KW-0964">Secreted</keyword>
<evidence type="ECO:0000256" key="1">
    <source>
        <dbReference type="ARBA" id="ARBA00005709"/>
    </source>
</evidence>
<keyword evidence="3 4" id="KW-0975">Bacterial flagellum</keyword>
<dbReference type="InterPro" id="IPR001029">
    <property type="entry name" value="Flagellin_N"/>
</dbReference>
<evidence type="ECO:0000313" key="8">
    <source>
        <dbReference type="Proteomes" id="UP001410648"/>
    </source>
</evidence>
<keyword evidence="8" id="KW-1185">Reference proteome</keyword>
<evidence type="ECO:0000256" key="2">
    <source>
        <dbReference type="ARBA" id="ARBA00020110"/>
    </source>
</evidence>
<dbReference type="Proteomes" id="UP001410648">
    <property type="component" value="Unassembled WGS sequence"/>
</dbReference>
<evidence type="ECO:0000259" key="6">
    <source>
        <dbReference type="Pfam" id="PF00700"/>
    </source>
</evidence>
<dbReference type="RefSeq" id="WP_346024825.1">
    <property type="nucleotide sequence ID" value="NZ_BAAADA010000116.1"/>
</dbReference>
<dbReference type="Gene3D" id="1.20.1330.10">
    <property type="entry name" value="f41 fragment of flagellin, N-terminal domain"/>
    <property type="match status" value="1"/>
</dbReference>
<dbReference type="EMBL" id="BAAADA010000116">
    <property type="protein sequence ID" value="GAA0486422.1"/>
    <property type="molecule type" value="Genomic_DNA"/>
</dbReference>
<comment type="caution">
    <text evidence="7">The sequence shown here is derived from an EMBL/GenBank/DDBJ whole genome shotgun (WGS) entry which is preliminary data.</text>
</comment>
<dbReference type="Pfam" id="PF00700">
    <property type="entry name" value="Flagellin_C"/>
    <property type="match status" value="1"/>
</dbReference>
<evidence type="ECO:0000256" key="4">
    <source>
        <dbReference type="RuleBase" id="RU362073"/>
    </source>
</evidence>
<name>A0ABN1AZ35_9LACT</name>
<feature type="domain" description="Flagellin C-terminal" evidence="6">
    <location>
        <begin position="183"/>
        <end position="268"/>
    </location>
</feature>
<keyword evidence="7" id="KW-0282">Flagellum</keyword>
<dbReference type="PRINTS" id="PR00207">
    <property type="entry name" value="FLAGELLIN"/>
</dbReference>
<dbReference type="Gene3D" id="6.10.10.10">
    <property type="entry name" value="Flagellar export chaperone, C-terminal domain"/>
    <property type="match status" value="1"/>
</dbReference>
<reference evidence="7 8" key="1">
    <citation type="journal article" date="2019" name="Int. J. Syst. Evol. Microbiol.">
        <title>The Global Catalogue of Microorganisms (GCM) 10K type strain sequencing project: providing services to taxonomists for standard genome sequencing and annotation.</title>
        <authorList>
            <consortium name="The Broad Institute Genomics Platform"/>
            <consortium name="The Broad Institute Genome Sequencing Center for Infectious Disease"/>
            <person name="Wu L."/>
            <person name="Ma J."/>
        </authorList>
    </citation>
    <scope>NUCLEOTIDE SEQUENCE [LARGE SCALE GENOMIC DNA]</scope>
    <source>
        <strain evidence="7 8">JCM 14232</strain>
    </source>
</reference>
<protein>
    <recommendedName>
        <fullName evidence="2 4">Flagellin</fullName>
    </recommendedName>
</protein>
<feature type="domain" description="Flagellin N-terminal" evidence="5">
    <location>
        <begin position="3"/>
        <end position="139"/>
    </location>
</feature>
<dbReference type="PANTHER" id="PTHR42792">
    <property type="entry name" value="FLAGELLIN"/>
    <property type="match status" value="1"/>
</dbReference>
<dbReference type="Pfam" id="PF00669">
    <property type="entry name" value="Flagellin_N"/>
    <property type="match status" value="1"/>
</dbReference>